<dbReference type="EMBL" id="HG994373">
    <property type="protein sequence ID" value="CAF1794344.1"/>
    <property type="molecule type" value="Genomic_DNA"/>
</dbReference>
<comment type="subcellular location">
    <subcellularLocation>
        <location evidence="1">Secreted</location>
    </subcellularLocation>
</comment>
<protein>
    <submittedName>
        <fullName evidence="12">(rape) hypothetical protein</fullName>
    </submittedName>
    <submittedName>
        <fullName evidence="13">BnaCnng77390D protein</fullName>
    </submittedName>
</protein>
<dbReference type="CDD" id="cd05476">
    <property type="entry name" value="pepsin_A_like_plant"/>
    <property type="match status" value="1"/>
</dbReference>
<dbReference type="InterPro" id="IPR051708">
    <property type="entry name" value="Plant_Aspart_Prot_A1"/>
</dbReference>
<accession>A0A078K120</accession>
<evidence type="ECO:0000256" key="2">
    <source>
        <dbReference type="ARBA" id="ARBA00007447"/>
    </source>
</evidence>
<evidence type="ECO:0000256" key="3">
    <source>
        <dbReference type="ARBA" id="ARBA00022525"/>
    </source>
</evidence>
<keyword evidence="5 9" id="KW-0064">Aspartyl protease</keyword>
<dbReference type="Proteomes" id="UP001295469">
    <property type="component" value="Chromosome C09"/>
</dbReference>
<organism evidence="13">
    <name type="scientific">Brassica napus</name>
    <name type="common">Rape</name>
    <dbReference type="NCBI Taxonomy" id="3708"/>
    <lineage>
        <taxon>Eukaryota</taxon>
        <taxon>Viridiplantae</taxon>
        <taxon>Streptophyta</taxon>
        <taxon>Embryophyta</taxon>
        <taxon>Tracheophyta</taxon>
        <taxon>Spermatophyta</taxon>
        <taxon>Magnoliopsida</taxon>
        <taxon>eudicotyledons</taxon>
        <taxon>Gunneridae</taxon>
        <taxon>Pentapetalae</taxon>
        <taxon>rosids</taxon>
        <taxon>malvids</taxon>
        <taxon>Brassicales</taxon>
        <taxon>Brassicaceae</taxon>
        <taxon>Brassiceae</taxon>
        <taxon>Brassica</taxon>
    </lineage>
</organism>
<dbReference type="Pfam" id="PF14543">
    <property type="entry name" value="TAXi_N"/>
    <property type="match status" value="1"/>
</dbReference>
<dbReference type="PANTHER" id="PTHR47967:SF58">
    <property type="entry name" value="ASPARTIC PROTEINASE CDR1-LIKE PROTEIN-RELATED"/>
    <property type="match status" value="1"/>
</dbReference>
<dbReference type="AlphaFoldDB" id="A0A078K120"/>
<evidence type="ECO:0000256" key="5">
    <source>
        <dbReference type="ARBA" id="ARBA00022750"/>
    </source>
</evidence>
<sequence length="462" mass="50496">MSFATRMMSMALSIQIITVLLFITVVTVSSSSPGGFTMDLIHRRSNSSSTGRSNTYDQLRSSPYADVIYDTTSGGEYLMKLQIGTPPVEFEALIDTGSSVIWTQCLPCLNCYDQRNPIFDPSKSSTYQDLRCNNKADHSCVYDLVYGDQSYSIGSFATETVTIKSTSGQSYVMPETIIGCSHNSSMLGRSFSGMVGLNLGRSSLVSQMGKHMQGAISYCFSPEGTSKIHFGSNAIVSGEGTVSTTMFMKKENHVFYYLNLDAVSVEETRIETLGTPFHAVDGNIIIDSGTTFTYLPASYYSLVREAVEKVVTAERVTYQDDDSLCYKTDTMDIFPVITMHFSGGADLVLGKNNTYMDYGEGAICLIIICGPAAPNFGEAIFGNIAQNNFLVGYDLSSRLVSFKPTDCGVTQDIPIDDNSISAASLFQFNIKFIFGRAKSGLFVLQTNPHKLVRFHLCIPGDS</sequence>
<dbReference type="STRING" id="3708.A0A078K120"/>
<dbReference type="InterPro" id="IPR021109">
    <property type="entry name" value="Peptidase_aspartic_dom_sf"/>
</dbReference>
<evidence type="ECO:0000256" key="7">
    <source>
        <dbReference type="ARBA" id="ARBA00023180"/>
    </source>
</evidence>
<dbReference type="PANTHER" id="PTHR47967">
    <property type="entry name" value="OS07G0603500 PROTEIN-RELATED"/>
    <property type="match status" value="1"/>
</dbReference>
<name>A0A078K120_BRANA</name>
<dbReference type="PRINTS" id="PR00792">
    <property type="entry name" value="PEPSIN"/>
</dbReference>
<reference evidence="13" key="2">
    <citation type="submission" date="2014-06" db="EMBL/GenBank/DDBJ databases">
        <authorList>
            <person name="Genoscope - CEA"/>
        </authorList>
    </citation>
    <scope>NUCLEOTIDE SEQUENCE</scope>
</reference>
<keyword evidence="7" id="KW-0325">Glycoprotein</keyword>
<dbReference type="PROSITE" id="PS00141">
    <property type="entry name" value="ASP_PROTEASE"/>
    <property type="match status" value="1"/>
</dbReference>
<dbReference type="InterPro" id="IPR001461">
    <property type="entry name" value="Aspartic_peptidase_A1"/>
</dbReference>
<evidence type="ECO:0000256" key="1">
    <source>
        <dbReference type="ARBA" id="ARBA00004613"/>
    </source>
</evidence>
<comment type="similarity">
    <text evidence="2 9">Belongs to the peptidase A1 family.</text>
</comment>
<reference evidence="13" key="1">
    <citation type="journal article" date="2014" name="Science">
        <title>Plant genetics. Early allopolyploid evolution in the post-Neolithic Brassica napus oilseed genome.</title>
        <authorList>
            <person name="Chalhoub B."/>
            <person name="Denoeud F."/>
            <person name="Liu S."/>
            <person name="Parkin I.A."/>
            <person name="Tang H."/>
            <person name="Wang X."/>
            <person name="Chiquet J."/>
            <person name="Belcram H."/>
            <person name="Tong C."/>
            <person name="Samans B."/>
            <person name="Correa M."/>
            <person name="Da Silva C."/>
            <person name="Just J."/>
            <person name="Falentin C."/>
            <person name="Koh C.S."/>
            <person name="Le Clainche I."/>
            <person name="Bernard M."/>
            <person name="Bento P."/>
            <person name="Noel B."/>
            <person name="Labadie K."/>
            <person name="Alberti A."/>
            <person name="Charles M."/>
            <person name="Arnaud D."/>
            <person name="Guo H."/>
            <person name="Daviaud C."/>
            <person name="Alamery S."/>
            <person name="Jabbari K."/>
            <person name="Zhao M."/>
            <person name="Edger P.P."/>
            <person name="Chelaifa H."/>
            <person name="Tack D."/>
            <person name="Lassalle G."/>
            <person name="Mestiri I."/>
            <person name="Schnel N."/>
            <person name="Le Paslier M.C."/>
            <person name="Fan G."/>
            <person name="Renault V."/>
            <person name="Bayer P.E."/>
            <person name="Golicz A.A."/>
            <person name="Manoli S."/>
            <person name="Lee T.H."/>
            <person name="Thi V.H."/>
            <person name="Chalabi S."/>
            <person name="Hu Q."/>
            <person name="Fan C."/>
            <person name="Tollenaere R."/>
            <person name="Lu Y."/>
            <person name="Battail C."/>
            <person name="Shen J."/>
            <person name="Sidebottom C.H."/>
            <person name="Wang X."/>
            <person name="Canaguier A."/>
            <person name="Chauveau A."/>
            <person name="Berard A."/>
            <person name="Deniot G."/>
            <person name="Guan M."/>
            <person name="Liu Z."/>
            <person name="Sun F."/>
            <person name="Lim Y.P."/>
            <person name="Lyons E."/>
            <person name="Town C.D."/>
            <person name="Bancroft I."/>
            <person name="Wang X."/>
            <person name="Meng J."/>
            <person name="Ma J."/>
            <person name="Pires J.C."/>
            <person name="King G.J."/>
            <person name="Brunel D."/>
            <person name="Delourme R."/>
            <person name="Renard M."/>
            <person name="Aury J.M."/>
            <person name="Adams K.L."/>
            <person name="Batley J."/>
            <person name="Snowdon R.J."/>
            <person name="Tost J."/>
            <person name="Edwards D."/>
            <person name="Zhou Y."/>
            <person name="Hua W."/>
            <person name="Sharpe A.G."/>
            <person name="Paterson A.H."/>
            <person name="Guan C."/>
            <person name="Wincker P."/>
        </authorList>
    </citation>
    <scope>NUCLEOTIDE SEQUENCE [LARGE SCALE GENOMIC DNA]</scope>
</reference>
<dbReference type="Gramene" id="CDY72390">
    <property type="protein sequence ID" value="CDY72390"/>
    <property type="gene ID" value="GSBRNA2T00028328001"/>
</dbReference>
<gene>
    <name evidence="13" type="primary">BnaCnng77390D</name>
    <name evidence="12" type="ORF">DARMORV10_C09P75510.1</name>
    <name evidence="13" type="ORF">GSBRNA2T00028328001</name>
</gene>
<dbReference type="InterPro" id="IPR034161">
    <property type="entry name" value="Pepsin-like_plant"/>
</dbReference>
<reference evidence="12" key="3">
    <citation type="submission" date="2021-01" db="EMBL/GenBank/DDBJ databases">
        <authorList>
            <consortium name="Genoscope - CEA"/>
            <person name="William W."/>
        </authorList>
    </citation>
    <scope>NUCLEOTIDE SEQUENCE</scope>
</reference>
<evidence type="ECO:0000313" key="13">
    <source>
        <dbReference type="EMBL" id="CDY72390.1"/>
    </source>
</evidence>
<keyword evidence="6 9" id="KW-0378">Hydrolase</keyword>
<evidence type="ECO:0000256" key="10">
    <source>
        <dbReference type="SAM" id="SignalP"/>
    </source>
</evidence>
<dbReference type="GO" id="GO:0006508">
    <property type="term" value="P:proteolysis"/>
    <property type="evidence" value="ECO:0007669"/>
    <property type="project" value="UniProtKB-KW"/>
</dbReference>
<keyword evidence="10" id="KW-0732">Signal</keyword>
<dbReference type="InterPro" id="IPR033121">
    <property type="entry name" value="PEPTIDASE_A1"/>
</dbReference>
<dbReference type="OMA" id="CNNKADH"/>
<keyword evidence="3" id="KW-0964">Secreted</keyword>
<dbReference type="PROSITE" id="PS51767">
    <property type="entry name" value="PEPTIDASE_A1"/>
    <property type="match status" value="1"/>
</dbReference>
<evidence type="ECO:0000256" key="4">
    <source>
        <dbReference type="ARBA" id="ARBA00022670"/>
    </source>
</evidence>
<feature type="signal peptide" evidence="10">
    <location>
        <begin position="1"/>
        <end position="30"/>
    </location>
</feature>
<dbReference type="SUPFAM" id="SSF50630">
    <property type="entry name" value="Acid proteases"/>
    <property type="match status" value="1"/>
</dbReference>
<feature type="active site" evidence="8">
    <location>
        <position position="95"/>
    </location>
</feature>
<dbReference type="Pfam" id="PF14541">
    <property type="entry name" value="TAXi_C"/>
    <property type="match status" value="1"/>
</dbReference>
<dbReference type="GO" id="GO:0005576">
    <property type="term" value="C:extracellular region"/>
    <property type="evidence" value="ECO:0007669"/>
    <property type="project" value="UniProtKB-SubCell"/>
</dbReference>
<evidence type="ECO:0000256" key="6">
    <source>
        <dbReference type="ARBA" id="ARBA00022801"/>
    </source>
</evidence>
<proteinExistence type="inferred from homology"/>
<evidence type="ECO:0000259" key="11">
    <source>
        <dbReference type="PROSITE" id="PS51767"/>
    </source>
</evidence>
<dbReference type="InterPro" id="IPR001969">
    <property type="entry name" value="Aspartic_peptidase_AS"/>
</dbReference>
<dbReference type="Gene3D" id="2.40.70.10">
    <property type="entry name" value="Acid Proteases"/>
    <property type="match status" value="2"/>
</dbReference>
<evidence type="ECO:0000313" key="12">
    <source>
        <dbReference type="EMBL" id="CAF1794344.1"/>
    </source>
</evidence>
<feature type="chain" id="PRO_5033214552" evidence="10">
    <location>
        <begin position="31"/>
        <end position="462"/>
    </location>
</feature>
<feature type="domain" description="Peptidase A1" evidence="11">
    <location>
        <begin position="77"/>
        <end position="403"/>
    </location>
</feature>
<dbReference type="GO" id="GO:0004190">
    <property type="term" value="F:aspartic-type endopeptidase activity"/>
    <property type="evidence" value="ECO:0007669"/>
    <property type="project" value="UniProtKB-KW"/>
</dbReference>
<dbReference type="EMBL" id="LK050738">
    <property type="protein sequence ID" value="CDY72390.1"/>
    <property type="molecule type" value="Genomic_DNA"/>
</dbReference>
<dbReference type="PaxDb" id="3708-A0A078K120"/>
<dbReference type="FunFam" id="2.40.70.10:FF:000050">
    <property type="entry name" value="Aspartic proteinase CDR1"/>
    <property type="match status" value="1"/>
</dbReference>
<dbReference type="InterPro" id="IPR032861">
    <property type="entry name" value="TAXi_N"/>
</dbReference>
<evidence type="ECO:0000256" key="9">
    <source>
        <dbReference type="RuleBase" id="RU000454"/>
    </source>
</evidence>
<feature type="active site" evidence="8">
    <location>
        <position position="287"/>
    </location>
</feature>
<keyword evidence="4 9" id="KW-0645">Protease</keyword>
<dbReference type="InterPro" id="IPR032799">
    <property type="entry name" value="TAXi_C"/>
</dbReference>
<evidence type="ECO:0000256" key="8">
    <source>
        <dbReference type="PIRSR" id="PIRSR601461-1"/>
    </source>
</evidence>